<dbReference type="PANTHER" id="PTHR46796">
    <property type="entry name" value="HTH-TYPE TRANSCRIPTIONAL ACTIVATOR RHAS-RELATED"/>
    <property type="match status" value="1"/>
</dbReference>
<dbReference type="InterPro" id="IPR009057">
    <property type="entry name" value="Homeodomain-like_sf"/>
</dbReference>
<keyword evidence="6" id="KW-1185">Reference proteome</keyword>
<keyword evidence="2" id="KW-0238">DNA-binding</keyword>
<dbReference type="EMBL" id="JBAFVH010000005">
    <property type="protein sequence ID" value="MFG1372417.1"/>
    <property type="molecule type" value="Genomic_DNA"/>
</dbReference>
<proteinExistence type="predicted"/>
<comment type="caution">
    <text evidence="5">The sequence shown here is derived from an EMBL/GenBank/DDBJ whole genome shotgun (WGS) entry which is preliminary data.</text>
</comment>
<evidence type="ECO:0000256" key="3">
    <source>
        <dbReference type="ARBA" id="ARBA00023163"/>
    </source>
</evidence>
<dbReference type="Proteomes" id="UP001604002">
    <property type="component" value="Unassembled WGS sequence"/>
</dbReference>
<name>A0ABW6ZUK2_9HYPH</name>
<reference evidence="5 6" key="1">
    <citation type="submission" date="2024-02" db="EMBL/GenBank/DDBJ databases">
        <title>Expansion and revision of Xanthobacter and proposal of Roseixanthobacter gen. nov.</title>
        <authorList>
            <person name="Soltysiak M.P.M."/>
            <person name="Jalihal A."/>
            <person name="Ory A."/>
            <person name="Chrisophersen C."/>
            <person name="Lee A.D."/>
            <person name="Boulton J."/>
            <person name="Springer M."/>
        </authorList>
    </citation>
    <scope>NUCLEOTIDE SEQUENCE [LARGE SCALE GENOMIC DNA]</scope>
    <source>
        <strain evidence="5 6">23A</strain>
    </source>
</reference>
<dbReference type="SUPFAM" id="SSF46689">
    <property type="entry name" value="Homeodomain-like"/>
    <property type="match status" value="2"/>
</dbReference>
<evidence type="ECO:0000256" key="1">
    <source>
        <dbReference type="ARBA" id="ARBA00023015"/>
    </source>
</evidence>
<dbReference type="PANTHER" id="PTHR46796:SF14">
    <property type="entry name" value="TRANSCRIPTIONAL REGULATORY PROTEIN"/>
    <property type="match status" value="1"/>
</dbReference>
<dbReference type="RefSeq" id="WP_393992310.1">
    <property type="nucleotide sequence ID" value="NZ_JBAFVH010000005.1"/>
</dbReference>
<protein>
    <submittedName>
        <fullName evidence="5">AraC family transcriptional regulator</fullName>
    </submittedName>
</protein>
<keyword evidence="3" id="KW-0804">Transcription</keyword>
<dbReference type="InterPro" id="IPR050204">
    <property type="entry name" value="AraC_XylS_family_regulators"/>
</dbReference>
<evidence type="ECO:0000313" key="6">
    <source>
        <dbReference type="Proteomes" id="UP001604002"/>
    </source>
</evidence>
<gene>
    <name evidence="5" type="ORF">V5F32_09605</name>
</gene>
<dbReference type="Pfam" id="PF12833">
    <property type="entry name" value="HTH_18"/>
    <property type="match status" value="1"/>
</dbReference>
<accession>A0ABW6ZUK2</accession>
<sequence>MNGAQSHAAEPQDAARHASGRDSLGCALAALCEGEELSGNGFVIYRKSHDGSEMRQVETPPSDRGVLVGLSLSGGHRRRIFTGNRSATHDFAADSCYIRPFADDYRADIETGFEFLLLEVSQAALHRTCAESGVPLTDGLSTTPGASDPVLAHLGRALLPALAHAASASALFVEQVVCAMQTHLVARYHGAAARAARGGGLSDLQLRRAQELLAAGMDGTVLIADIAAACDVSRSYFIRAFRQATGSTPYQWLLARRVEQARALLTRSGLSLADVAIQCGFSDQSHMTRTFARLTGSTPGAWRRSR</sequence>
<keyword evidence="1" id="KW-0805">Transcription regulation</keyword>
<dbReference type="PROSITE" id="PS01124">
    <property type="entry name" value="HTH_ARAC_FAMILY_2"/>
    <property type="match status" value="1"/>
</dbReference>
<evidence type="ECO:0000256" key="2">
    <source>
        <dbReference type="ARBA" id="ARBA00023125"/>
    </source>
</evidence>
<dbReference type="Gene3D" id="1.10.10.60">
    <property type="entry name" value="Homeodomain-like"/>
    <property type="match status" value="2"/>
</dbReference>
<feature type="domain" description="HTH araC/xylS-type" evidence="4">
    <location>
        <begin position="207"/>
        <end position="305"/>
    </location>
</feature>
<evidence type="ECO:0000259" key="4">
    <source>
        <dbReference type="PROSITE" id="PS01124"/>
    </source>
</evidence>
<evidence type="ECO:0000313" key="5">
    <source>
        <dbReference type="EMBL" id="MFG1372417.1"/>
    </source>
</evidence>
<dbReference type="SMART" id="SM00342">
    <property type="entry name" value="HTH_ARAC"/>
    <property type="match status" value="1"/>
</dbReference>
<dbReference type="InterPro" id="IPR018060">
    <property type="entry name" value="HTH_AraC"/>
</dbReference>
<organism evidence="5 6">
    <name type="scientific">Xanthobacter oligotrophicus</name>
    <dbReference type="NCBI Taxonomy" id="2607286"/>
    <lineage>
        <taxon>Bacteria</taxon>
        <taxon>Pseudomonadati</taxon>
        <taxon>Pseudomonadota</taxon>
        <taxon>Alphaproteobacteria</taxon>
        <taxon>Hyphomicrobiales</taxon>
        <taxon>Xanthobacteraceae</taxon>
        <taxon>Xanthobacter</taxon>
    </lineage>
</organism>